<dbReference type="PANTHER" id="PTHR46268:SF27">
    <property type="entry name" value="UNIVERSAL STRESS PROTEIN RV2623"/>
    <property type="match status" value="1"/>
</dbReference>
<dbReference type="InterPro" id="IPR006016">
    <property type="entry name" value="UspA"/>
</dbReference>
<comment type="caution">
    <text evidence="5">The sequence shown here is derived from an EMBL/GenBank/DDBJ whole genome shotgun (WGS) entry which is preliminary data.</text>
</comment>
<dbReference type="Proteomes" id="UP001597417">
    <property type="component" value="Unassembled WGS sequence"/>
</dbReference>
<dbReference type="EMBL" id="JBHUKR010000015">
    <property type="protein sequence ID" value="MFD2419888.1"/>
    <property type="molecule type" value="Genomic_DNA"/>
</dbReference>
<keyword evidence="2" id="KW-0547">Nucleotide-binding</keyword>
<reference evidence="6" key="1">
    <citation type="journal article" date="2019" name="Int. J. Syst. Evol. Microbiol.">
        <title>The Global Catalogue of Microorganisms (GCM) 10K type strain sequencing project: providing services to taxonomists for standard genome sequencing and annotation.</title>
        <authorList>
            <consortium name="The Broad Institute Genomics Platform"/>
            <consortium name="The Broad Institute Genome Sequencing Center for Infectious Disease"/>
            <person name="Wu L."/>
            <person name="Ma J."/>
        </authorList>
    </citation>
    <scope>NUCLEOTIDE SEQUENCE [LARGE SCALE GENOMIC DNA]</scope>
    <source>
        <strain evidence="6">CGMCC 4.7645</strain>
    </source>
</reference>
<dbReference type="Pfam" id="PF00582">
    <property type="entry name" value="Usp"/>
    <property type="match status" value="2"/>
</dbReference>
<evidence type="ECO:0000313" key="6">
    <source>
        <dbReference type="Proteomes" id="UP001597417"/>
    </source>
</evidence>
<dbReference type="SUPFAM" id="SSF52402">
    <property type="entry name" value="Adenine nucleotide alpha hydrolases-like"/>
    <property type="match status" value="2"/>
</dbReference>
<organism evidence="5 6">
    <name type="scientific">Amycolatopsis pigmentata</name>
    <dbReference type="NCBI Taxonomy" id="450801"/>
    <lineage>
        <taxon>Bacteria</taxon>
        <taxon>Bacillati</taxon>
        <taxon>Actinomycetota</taxon>
        <taxon>Actinomycetes</taxon>
        <taxon>Pseudonocardiales</taxon>
        <taxon>Pseudonocardiaceae</taxon>
        <taxon>Amycolatopsis</taxon>
    </lineage>
</organism>
<name>A0ABW5FXU6_9PSEU</name>
<accession>A0ABW5FXU6</accession>
<dbReference type="InterPro" id="IPR006015">
    <property type="entry name" value="Universal_stress_UspA"/>
</dbReference>
<keyword evidence="3" id="KW-0067">ATP-binding</keyword>
<dbReference type="RefSeq" id="WP_378267913.1">
    <property type="nucleotide sequence ID" value="NZ_JBHUKR010000015.1"/>
</dbReference>
<evidence type="ECO:0000256" key="3">
    <source>
        <dbReference type="ARBA" id="ARBA00022840"/>
    </source>
</evidence>
<feature type="domain" description="UspA" evidence="4">
    <location>
        <begin position="6"/>
        <end position="143"/>
    </location>
</feature>
<comment type="similarity">
    <text evidence="1">Belongs to the universal stress protein A family.</text>
</comment>
<gene>
    <name evidence="5" type="ORF">ACFSXZ_26515</name>
</gene>
<dbReference type="PANTHER" id="PTHR46268">
    <property type="entry name" value="STRESS RESPONSE PROTEIN NHAX"/>
    <property type="match status" value="1"/>
</dbReference>
<evidence type="ECO:0000256" key="2">
    <source>
        <dbReference type="ARBA" id="ARBA00022741"/>
    </source>
</evidence>
<dbReference type="Gene3D" id="3.40.50.620">
    <property type="entry name" value="HUPs"/>
    <property type="match status" value="2"/>
</dbReference>
<keyword evidence="6" id="KW-1185">Reference proteome</keyword>
<proteinExistence type="inferred from homology"/>
<dbReference type="PRINTS" id="PR01438">
    <property type="entry name" value="UNVRSLSTRESS"/>
</dbReference>
<sequence>MATTNVIVVGVDGSESALNAARWAAAEAKRRGLGLRVVHVWGVTGGYYGGGLPLPASAFDVLKQEAERVLDQAVEAARQTEPDLPVTGDMPCLAPIPHLVELSRTARMIVLGSTGRGGFTGMLVGSTTVAVSTHAHCPVAVIRGQEHTGPVVVGIDGSQAGEPAIEAAFDAAAQREVPLVALHVWSDLDYDSAFGSTRYLAGGEGLGEEEQRVLAEALAGWQEKYPDVVVQRVVLNDRPRHQLLEWSKRAALVVVGCRGRGGFRGLLLGSTSQALIHHAECPVLITRGS</sequence>
<evidence type="ECO:0000313" key="5">
    <source>
        <dbReference type="EMBL" id="MFD2419888.1"/>
    </source>
</evidence>
<protein>
    <submittedName>
        <fullName evidence="5">Universal stress protein</fullName>
    </submittedName>
</protein>
<evidence type="ECO:0000256" key="1">
    <source>
        <dbReference type="ARBA" id="ARBA00008791"/>
    </source>
</evidence>
<feature type="domain" description="UspA" evidence="4">
    <location>
        <begin position="150"/>
        <end position="287"/>
    </location>
</feature>
<evidence type="ECO:0000259" key="4">
    <source>
        <dbReference type="Pfam" id="PF00582"/>
    </source>
</evidence>
<dbReference type="InterPro" id="IPR014729">
    <property type="entry name" value="Rossmann-like_a/b/a_fold"/>
</dbReference>